<keyword evidence="11" id="KW-1185">Reference proteome</keyword>
<organism evidence="10 11">
    <name type="scientific">Pedobacter psychroterrae</name>
    <dbReference type="NCBI Taxonomy" id="2530453"/>
    <lineage>
        <taxon>Bacteria</taxon>
        <taxon>Pseudomonadati</taxon>
        <taxon>Bacteroidota</taxon>
        <taxon>Sphingobacteriia</taxon>
        <taxon>Sphingobacteriales</taxon>
        <taxon>Sphingobacteriaceae</taxon>
        <taxon>Pedobacter</taxon>
    </lineage>
</organism>
<keyword evidence="6" id="KW-1133">Transmembrane helix</keyword>
<dbReference type="InterPro" id="IPR003594">
    <property type="entry name" value="HATPase_dom"/>
</dbReference>
<dbReference type="InterPro" id="IPR000700">
    <property type="entry name" value="PAS-assoc_C"/>
</dbReference>
<dbReference type="PROSITE" id="PS50112">
    <property type="entry name" value="PAS"/>
    <property type="match status" value="1"/>
</dbReference>
<dbReference type="SUPFAM" id="SSF55874">
    <property type="entry name" value="ATPase domain of HSP90 chaperone/DNA topoisomerase II/histidine kinase"/>
    <property type="match status" value="1"/>
</dbReference>
<dbReference type="OrthoDB" id="1522284at2"/>
<keyword evidence="3" id="KW-0597">Phosphoprotein</keyword>
<evidence type="ECO:0000256" key="4">
    <source>
        <dbReference type="ARBA" id="ARBA00022679"/>
    </source>
</evidence>
<dbReference type="InterPro" id="IPR029016">
    <property type="entry name" value="GAF-like_dom_sf"/>
</dbReference>
<feature type="domain" description="PAC" evidence="9">
    <location>
        <begin position="411"/>
        <end position="464"/>
    </location>
</feature>
<dbReference type="InterPro" id="IPR005467">
    <property type="entry name" value="His_kinase_dom"/>
</dbReference>
<dbReference type="InterPro" id="IPR003018">
    <property type="entry name" value="GAF"/>
</dbReference>
<dbReference type="PANTHER" id="PTHR43304:SF1">
    <property type="entry name" value="PAC DOMAIN-CONTAINING PROTEIN"/>
    <property type="match status" value="1"/>
</dbReference>
<dbReference type="InterPro" id="IPR052162">
    <property type="entry name" value="Sensor_kinase/Photoreceptor"/>
</dbReference>
<keyword evidence="6" id="KW-0472">Membrane</keyword>
<dbReference type="InterPro" id="IPR036097">
    <property type="entry name" value="HisK_dim/P_sf"/>
</dbReference>
<dbReference type="Gene3D" id="2.10.70.100">
    <property type="match status" value="1"/>
</dbReference>
<dbReference type="NCBIfam" id="TIGR00229">
    <property type="entry name" value="sensory_box"/>
    <property type="match status" value="2"/>
</dbReference>
<dbReference type="PROSITE" id="PS50113">
    <property type="entry name" value="PAC"/>
    <property type="match status" value="1"/>
</dbReference>
<evidence type="ECO:0000256" key="5">
    <source>
        <dbReference type="ARBA" id="ARBA00022777"/>
    </source>
</evidence>
<comment type="catalytic activity">
    <reaction evidence="1">
        <text>ATP + protein L-histidine = ADP + protein N-phospho-L-histidine.</text>
        <dbReference type="EC" id="2.7.13.3"/>
    </reaction>
</comment>
<evidence type="ECO:0000259" key="9">
    <source>
        <dbReference type="PROSITE" id="PS50113"/>
    </source>
</evidence>
<evidence type="ECO:0000313" key="11">
    <source>
        <dbReference type="Proteomes" id="UP000293347"/>
    </source>
</evidence>
<keyword evidence="6" id="KW-0812">Transmembrane</keyword>
<feature type="domain" description="Histidine kinase" evidence="7">
    <location>
        <begin position="482"/>
        <end position="693"/>
    </location>
</feature>
<dbReference type="PANTHER" id="PTHR43304">
    <property type="entry name" value="PHYTOCHROME-LIKE PROTEIN CPH1"/>
    <property type="match status" value="1"/>
</dbReference>
<dbReference type="RefSeq" id="WP_131597364.1">
    <property type="nucleotide sequence ID" value="NZ_SJSL01000006.1"/>
</dbReference>
<evidence type="ECO:0000259" key="7">
    <source>
        <dbReference type="PROSITE" id="PS50109"/>
    </source>
</evidence>
<comment type="caution">
    <text evidence="10">The sequence shown here is derived from an EMBL/GenBank/DDBJ whole genome shotgun (WGS) entry which is preliminary data.</text>
</comment>
<dbReference type="EMBL" id="SJSL01000006">
    <property type="protein sequence ID" value="TCC98933.1"/>
    <property type="molecule type" value="Genomic_DNA"/>
</dbReference>
<dbReference type="PROSITE" id="PS50109">
    <property type="entry name" value="HIS_KIN"/>
    <property type="match status" value="1"/>
</dbReference>
<dbReference type="PRINTS" id="PR00344">
    <property type="entry name" value="BCTRLSENSOR"/>
</dbReference>
<dbReference type="AlphaFoldDB" id="A0A4R0NI04"/>
<reference evidence="10 11" key="1">
    <citation type="submission" date="2019-02" db="EMBL/GenBank/DDBJ databases">
        <title>Pedobacter sp. RP-1-14 sp. nov., isolated from Arctic soil.</title>
        <authorList>
            <person name="Dahal R.H."/>
        </authorList>
    </citation>
    <scope>NUCLEOTIDE SEQUENCE [LARGE SCALE GENOMIC DNA]</scope>
    <source>
        <strain evidence="10 11">RP-1-14</strain>
    </source>
</reference>
<evidence type="ECO:0000313" key="10">
    <source>
        <dbReference type="EMBL" id="TCC98933.1"/>
    </source>
</evidence>
<dbReference type="SMART" id="SM00086">
    <property type="entry name" value="PAC"/>
    <property type="match status" value="2"/>
</dbReference>
<accession>A0A4R0NI04</accession>
<dbReference type="InterPro" id="IPR001610">
    <property type="entry name" value="PAC"/>
</dbReference>
<dbReference type="InterPro" id="IPR003661">
    <property type="entry name" value="HisK_dim/P_dom"/>
</dbReference>
<dbReference type="GO" id="GO:0000155">
    <property type="term" value="F:phosphorelay sensor kinase activity"/>
    <property type="evidence" value="ECO:0007669"/>
    <property type="project" value="InterPro"/>
</dbReference>
<evidence type="ECO:0000256" key="2">
    <source>
        <dbReference type="ARBA" id="ARBA00012438"/>
    </source>
</evidence>
<dbReference type="Pfam" id="PF08447">
    <property type="entry name" value="PAS_3"/>
    <property type="match status" value="2"/>
</dbReference>
<dbReference type="CDD" id="cd00130">
    <property type="entry name" value="PAS"/>
    <property type="match status" value="2"/>
</dbReference>
<dbReference type="Pfam" id="PF02518">
    <property type="entry name" value="HATPase_c"/>
    <property type="match status" value="1"/>
</dbReference>
<protein>
    <recommendedName>
        <fullName evidence="2">histidine kinase</fullName>
        <ecNumber evidence="2">2.7.13.3</ecNumber>
    </recommendedName>
</protein>
<dbReference type="Pfam" id="PF13185">
    <property type="entry name" value="GAF_2"/>
    <property type="match status" value="1"/>
</dbReference>
<feature type="domain" description="PAS" evidence="8">
    <location>
        <begin position="32"/>
        <end position="102"/>
    </location>
</feature>
<dbReference type="CDD" id="cd00082">
    <property type="entry name" value="HisKA"/>
    <property type="match status" value="1"/>
</dbReference>
<dbReference type="InterPro" id="IPR000014">
    <property type="entry name" value="PAS"/>
</dbReference>
<evidence type="ECO:0000259" key="8">
    <source>
        <dbReference type="PROSITE" id="PS50112"/>
    </source>
</evidence>
<dbReference type="SUPFAM" id="SSF47384">
    <property type="entry name" value="Homodimeric domain of signal transducing histidine kinase"/>
    <property type="match status" value="1"/>
</dbReference>
<dbReference type="InterPro" id="IPR035965">
    <property type="entry name" value="PAS-like_dom_sf"/>
</dbReference>
<dbReference type="Gene3D" id="3.30.450.40">
    <property type="match status" value="1"/>
</dbReference>
<dbReference type="Gene3D" id="3.30.450.20">
    <property type="entry name" value="PAS domain"/>
    <property type="match status" value="2"/>
</dbReference>
<dbReference type="InterPro" id="IPR004358">
    <property type="entry name" value="Sig_transdc_His_kin-like_C"/>
</dbReference>
<dbReference type="InterPro" id="IPR036890">
    <property type="entry name" value="HATPase_C_sf"/>
</dbReference>
<feature type="transmembrane region" description="Helical" evidence="6">
    <location>
        <begin position="6"/>
        <end position="25"/>
    </location>
</feature>
<dbReference type="Gene3D" id="3.30.565.10">
    <property type="entry name" value="Histidine kinase-like ATPase, C-terminal domain"/>
    <property type="match status" value="1"/>
</dbReference>
<dbReference type="SUPFAM" id="SSF55781">
    <property type="entry name" value="GAF domain-like"/>
    <property type="match status" value="1"/>
</dbReference>
<keyword evidence="5" id="KW-0418">Kinase</keyword>
<dbReference type="SUPFAM" id="SSF55785">
    <property type="entry name" value="PYP-like sensor domain (PAS domain)"/>
    <property type="match status" value="2"/>
</dbReference>
<dbReference type="SMART" id="SM00091">
    <property type="entry name" value="PAS"/>
    <property type="match status" value="2"/>
</dbReference>
<sequence length="693" mass="78888">MLHIHPKIYLIAGTALLLLICILYLRVRLRKSRRKYQTLLENAGDAVVIINDSGKLVHASASIFKVLGYTVKEANGLDVMALAHPDDIAGLHVVMAEVMANPGVPVRGHTGRMMHGDGTWHWYEAVVTNMLHDPDIRGIVDNFRDVSENVHAIEKMNNANRLYAFISQINQAIVHAENQNSVLKETCRIAIECGKFQMAWIGFFNEEGTEIDLSESTGIDIQYLQNFKNAKFSKTGPMYQVLINGEPFICNNISELMLPEWKRFADVNGIKSFMILPIKKNGKTIGSLNLYASKYDFFDEQECRLLEEVVADISFAMNVFERERSRERTEKKNRDSEIRLKQAQSIAHVGSFEIDFATNISTWSEELCRIYGFAIDDNKHHYDKWMEMIHPADLRHVMAIVGEAKSSLSSSAIYHRIIRSDDGSVRYIFSQGEYEFDERGKVIGLHGVAHDITDQKHAELERIKMITDLTQRNKDLEQFSYVVSHNVRAPLANIISLIGLLEHSTLGPDGKEVFDALNESTDKLDYVIKDLNLILNMNRKIDEKKELVTFEELMTDIKIGIANLITAGKAELTSNFSEIGRIHTFKSYLHSIFYNLILNSIKYRKPDTPAMIHVSSKIEKGKLILEFSDNGIGIDLERHQSQLFGLYKRFHPHIEGKGMGLYMVKMQVEQLHGKITVESEVDKGTTFKIAFML</sequence>
<dbReference type="SMART" id="SM00387">
    <property type="entry name" value="HATPase_c"/>
    <property type="match status" value="1"/>
</dbReference>
<gene>
    <name evidence="10" type="ORF">EZ437_17490</name>
</gene>
<dbReference type="InterPro" id="IPR013655">
    <property type="entry name" value="PAS_fold_3"/>
</dbReference>
<evidence type="ECO:0000256" key="1">
    <source>
        <dbReference type="ARBA" id="ARBA00000085"/>
    </source>
</evidence>
<dbReference type="EC" id="2.7.13.3" evidence="2"/>
<evidence type="ECO:0000256" key="3">
    <source>
        <dbReference type="ARBA" id="ARBA00022553"/>
    </source>
</evidence>
<proteinExistence type="predicted"/>
<evidence type="ECO:0000256" key="6">
    <source>
        <dbReference type="SAM" id="Phobius"/>
    </source>
</evidence>
<dbReference type="Proteomes" id="UP000293347">
    <property type="component" value="Unassembled WGS sequence"/>
</dbReference>
<keyword evidence="4" id="KW-0808">Transferase</keyword>
<dbReference type="Gene3D" id="1.10.287.130">
    <property type="match status" value="1"/>
</dbReference>
<name>A0A4R0NI04_9SPHI</name>